<dbReference type="EMBL" id="JAAALK010000285">
    <property type="protein sequence ID" value="KAG8064915.1"/>
    <property type="molecule type" value="Genomic_DNA"/>
</dbReference>
<organism evidence="2 3">
    <name type="scientific">Zizania palustris</name>
    <name type="common">Northern wild rice</name>
    <dbReference type="NCBI Taxonomy" id="103762"/>
    <lineage>
        <taxon>Eukaryota</taxon>
        <taxon>Viridiplantae</taxon>
        <taxon>Streptophyta</taxon>
        <taxon>Embryophyta</taxon>
        <taxon>Tracheophyta</taxon>
        <taxon>Spermatophyta</taxon>
        <taxon>Magnoliopsida</taxon>
        <taxon>Liliopsida</taxon>
        <taxon>Poales</taxon>
        <taxon>Poaceae</taxon>
        <taxon>BOP clade</taxon>
        <taxon>Oryzoideae</taxon>
        <taxon>Oryzeae</taxon>
        <taxon>Zizaniinae</taxon>
        <taxon>Zizania</taxon>
    </lineage>
</organism>
<reference evidence="2" key="1">
    <citation type="journal article" date="2021" name="bioRxiv">
        <title>Whole Genome Assembly and Annotation of Northern Wild Rice, Zizania palustris L., Supports a Whole Genome Duplication in the Zizania Genus.</title>
        <authorList>
            <person name="Haas M."/>
            <person name="Kono T."/>
            <person name="Macchietto M."/>
            <person name="Millas R."/>
            <person name="McGilp L."/>
            <person name="Shao M."/>
            <person name="Duquette J."/>
            <person name="Hirsch C.N."/>
            <person name="Kimball J."/>
        </authorList>
    </citation>
    <scope>NUCLEOTIDE SEQUENCE</scope>
    <source>
        <tissue evidence="2">Fresh leaf tissue</tissue>
    </source>
</reference>
<accession>A0A8J5SQ85</accession>
<dbReference type="AlphaFoldDB" id="A0A8J5SQ85"/>
<sequence>MYEFFYWAQSPTTVHFSNPSPEGGSEGASDRGSSPLLPPPRDDTEARPRATIKVVEVLGFDEEMPIHTMGGYLHDRDGFVRELHTLVDFLGFAHEPAFHGIFPDVNEGTYEVTVTTRSSGTHPPFFTTGVGGLTFEVAS</sequence>
<reference evidence="2" key="2">
    <citation type="submission" date="2021-02" db="EMBL/GenBank/DDBJ databases">
        <authorList>
            <person name="Kimball J.A."/>
            <person name="Haas M.W."/>
            <person name="Macchietto M."/>
            <person name="Kono T."/>
            <person name="Duquette J."/>
            <person name="Shao M."/>
        </authorList>
    </citation>
    <scope>NUCLEOTIDE SEQUENCE</scope>
    <source>
        <tissue evidence="2">Fresh leaf tissue</tissue>
    </source>
</reference>
<name>A0A8J5SQ85_ZIZPA</name>
<gene>
    <name evidence="2" type="ORF">GUJ93_ZPchr0004g39448</name>
</gene>
<comment type="caution">
    <text evidence="2">The sequence shown here is derived from an EMBL/GenBank/DDBJ whole genome shotgun (WGS) entry which is preliminary data.</text>
</comment>
<evidence type="ECO:0000256" key="1">
    <source>
        <dbReference type="SAM" id="MobiDB-lite"/>
    </source>
</evidence>
<dbReference type="Proteomes" id="UP000729402">
    <property type="component" value="Unassembled WGS sequence"/>
</dbReference>
<feature type="region of interest" description="Disordered" evidence="1">
    <location>
        <begin position="15"/>
        <end position="48"/>
    </location>
</feature>
<evidence type="ECO:0000313" key="2">
    <source>
        <dbReference type="EMBL" id="KAG8064915.1"/>
    </source>
</evidence>
<evidence type="ECO:0000313" key="3">
    <source>
        <dbReference type="Proteomes" id="UP000729402"/>
    </source>
</evidence>
<keyword evidence="3" id="KW-1185">Reference proteome</keyword>
<protein>
    <submittedName>
        <fullName evidence="2">Uncharacterized protein</fullName>
    </submittedName>
</protein>
<proteinExistence type="predicted"/>